<sequence>MKIMAKPEFTKRYVSMPTAMWKRASDAEGYNSAAEYIRIMISAGESNIVALDPRTLNDEIKSTGEGTDDPEKLVLEALDEDYKDLNTVLEDAFKELASDYLFRLAKDDDSPVEKDGFDFRINE</sequence>
<name>A0A2A2F887_9EURY</name>
<protein>
    <submittedName>
        <fullName evidence="1">Uncharacterized protein</fullName>
    </submittedName>
</protein>
<reference evidence="1 2" key="1">
    <citation type="submission" date="2017-08" db="EMBL/GenBank/DDBJ databases">
        <title>The strain WRN001 was isolated from Binhai saline alkaline soil, Tianjin, China.</title>
        <authorList>
            <person name="Liu D."/>
            <person name="Zhang G."/>
        </authorList>
    </citation>
    <scope>NUCLEOTIDE SEQUENCE [LARGE SCALE GENOMIC DNA]</scope>
    <source>
        <strain evidence="1 2">WN019</strain>
    </source>
</reference>
<dbReference type="EMBL" id="NSKC01000011">
    <property type="protein sequence ID" value="PAU80849.1"/>
    <property type="molecule type" value="Genomic_DNA"/>
</dbReference>
<accession>A0A2A2F887</accession>
<keyword evidence="2" id="KW-1185">Reference proteome</keyword>
<gene>
    <name evidence="1" type="ORF">CK500_15095</name>
</gene>
<proteinExistence type="predicted"/>
<dbReference type="Proteomes" id="UP000218083">
    <property type="component" value="Unassembled WGS sequence"/>
</dbReference>
<evidence type="ECO:0000313" key="1">
    <source>
        <dbReference type="EMBL" id="PAU80849.1"/>
    </source>
</evidence>
<dbReference type="AlphaFoldDB" id="A0A2A2F887"/>
<comment type="caution">
    <text evidence="1">The sequence shown here is derived from an EMBL/GenBank/DDBJ whole genome shotgun (WGS) entry which is preliminary data.</text>
</comment>
<evidence type="ECO:0000313" key="2">
    <source>
        <dbReference type="Proteomes" id="UP000218083"/>
    </source>
</evidence>
<organism evidence="1 2">
    <name type="scientific">Halorubrum salipaludis</name>
    <dbReference type="NCBI Taxonomy" id="2032630"/>
    <lineage>
        <taxon>Archaea</taxon>
        <taxon>Methanobacteriati</taxon>
        <taxon>Methanobacteriota</taxon>
        <taxon>Stenosarchaea group</taxon>
        <taxon>Halobacteria</taxon>
        <taxon>Halobacteriales</taxon>
        <taxon>Haloferacaceae</taxon>
        <taxon>Halorubrum</taxon>
    </lineage>
</organism>